<dbReference type="PANTHER" id="PTHR43448">
    <property type="entry name" value="PROTOHEME IX FARNESYLTRANSFERASE, MITOCHONDRIAL"/>
    <property type="match status" value="1"/>
</dbReference>
<evidence type="ECO:0000256" key="7">
    <source>
        <dbReference type="ARBA" id="ARBA00023136"/>
    </source>
</evidence>
<evidence type="ECO:0000256" key="9">
    <source>
        <dbReference type="HAMAP-Rule" id="MF_00154"/>
    </source>
</evidence>
<dbReference type="PANTHER" id="PTHR43448:SF2">
    <property type="entry name" value="PROTOHEME IX FARNESYLTRANSFERASE, MITOCHONDRIAL"/>
    <property type="match status" value="1"/>
</dbReference>
<dbReference type="Pfam" id="PF01040">
    <property type="entry name" value="UbiA"/>
    <property type="match status" value="1"/>
</dbReference>
<comment type="pathway">
    <text evidence="9">Porphyrin-containing compound metabolism; heme O biosynthesis; heme O from protoheme: step 1/1.</text>
</comment>
<evidence type="ECO:0000256" key="8">
    <source>
        <dbReference type="ARBA" id="ARBA00047690"/>
    </source>
</evidence>
<feature type="transmembrane region" description="Helical" evidence="9">
    <location>
        <begin position="107"/>
        <end position="125"/>
    </location>
</feature>
<comment type="catalytic activity">
    <reaction evidence="8 9">
        <text>heme b + (2E,6E)-farnesyl diphosphate + H2O = Fe(II)-heme o + diphosphate</text>
        <dbReference type="Rhea" id="RHEA:28070"/>
        <dbReference type="ChEBI" id="CHEBI:15377"/>
        <dbReference type="ChEBI" id="CHEBI:33019"/>
        <dbReference type="ChEBI" id="CHEBI:60344"/>
        <dbReference type="ChEBI" id="CHEBI:60530"/>
        <dbReference type="ChEBI" id="CHEBI:175763"/>
        <dbReference type="EC" id="2.5.1.141"/>
    </reaction>
</comment>
<keyword evidence="11" id="KW-1185">Reference proteome</keyword>
<dbReference type="InterPro" id="IPR006369">
    <property type="entry name" value="Protohaem_IX_farnesylTrfase"/>
</dbReference>
<accession>A0ABP9ZUX0</accession>
<keyword evidence="7 9" id="KW-0472">Membrane</keyword>
<keyword evidence="3 9" id="KW-0808">Transferase</keyword>
<organism evidence="10 11">
    <name type="scientific">Thalassolituus maritimus</name>
    <dbReference type="NCBI Taxonomy" id="484498"/>
    <lineage>
        <taxon>Bacteria</taxon>
        <taxon>Pseudomonadati</taxon>
        <taxon>Pseudomonadota</taxon>
        <taxon>Gammaproteobacteria</taxon>
        <taxon>Oceanospirillales</taxon>
        <taxon>Oceanospirillaceae</taxon>
        <taxon>Thalassolituus</taxon>
    </lineage>
</organism>
<comment type="caution">
    <text evidence="10">The sequence shown here is derived from an EMBL/GenBank/DDBJ whole genome shotgun (WGS) entry which is preliminary data.</text>
</comment>
<evidence type="ECO:0000256" key="3">
    <source>
        <dbReference type="ARBA" id="ARBA00022679"/>
    </source>
</evidence>
<feature type="transmembrane region" description="Helical" evidence="9">
    <location>
        <begin position="12"/>
        <end position="29"/>
    </location>
</feature>
<keyword evidence="4 9" id="KW-0812">Transmembrane</keyword>
<reference evidence="10 11" key="1">
    <citation type="submission" date="2024-04" db="EMBL/GenBank/DDBJ databases">
        <title>Draft genome sequence of Thalassolituus maritimus NBRC 116585.</title>
        <authorList>
            <person name="Miyakawa T."/>
            <person name="Kusuya Y."/>
            <person name="Miura T."/>
        </authorList>
    </citation>
    <scope>NUCLEOTIDE SEQUENCE [LARGE SCALE GENOMIC DNA]</scope>
    <source>
        <strain evidence="10 11">5NW40-0001</strain>
    </source>
</reference>
<evidence type="ECO:0000313" key="11">
    <source>
        <dbReference type="Proteomes" id="UP001481413"/>
    </source>
</evidence>
<dbReference type="Proteomes" id="UP001481413">
    <property type="component" value="Unassembled WGS sequence"/>
</dbReference>
<evidence type="ECO:0000256" key="1">
    <source>
        <dbReference type="ARBA" id="ARBA00004141"/>
    </source>
</evidence>
<name>A0ABP9ZUX0_9GAMM</name>
<sequence length="296" mass="32269">MFKDLLALTKPGIIFGNLIASVSGFLLAAQGNVDFFLLAMMVIGTTLVIASGCIFNNYIDRDIDQKMARTQDRALAQGRVSGSLALSLGTITGALGFYTLYAGTNTMALLFGVIGFIVYVGFYTLRYKRSSVYGTLVGSLSGACPPVIGYVSVTGNFDVGAAILLVTFCFWQIPHSYAIAICRYSDYKAANIPVLPVEQGLEAARFHMYFYIMGFALAALLLAERGYAGTIYTLVISLMSLYWLYLVKAGNKFQDEVAWGRKLFVFSIVTITVFSVLISFDYVVKPVEDTVVLASL</sequence>
<dbReference type="NCBIfam" id="NF003348">
    <property type="entry name" value="PRK04375.1-1"/>
    <property type="match status" value="1"/>
</dbReference>
<dbReference type="RefSeq" id="WP_353292883.1">
    <property type="nucleotide sequence ID" value="NZ_BAABWH010000001.1"/>
</dbReference>
<feature type="transmembrane region" description="Helical" evidence="9">
    <location>
        <begin position="80"/>
        <end position="101"/>
    </location>
</feature>
<dbReference type="InterPro" id="IPR044878">
    <property type="entry name" value="UbiA_sf"/>
</dbReference>
<dbReference type="InterPro" id="IPR030470">
    <property type="entry name" value="UbiA_prenylTrfase_CS"/>
</dbReference>
<feature type="transmembrane region" description="Helical" evidence="9">
    <location>
        <begin position="35"/>
        <end position="59"/>
    </location>
</feature>
<evidence type="ECO:0000256" key="2">
    <source>
        <dbReference type="ARBA" id="ARBA00022475"/>
    </source>
</evidence>
<comment type="function">
    <text evidence="9">Converts heme B (protoheme IX) to heme O by substitution of the vinyl group on carbon 2 of heme B porphyrin ring with a hydroxyethyl farnesyl side group.</text>
</comment>
<proteinExistence type="inferred from homology"/>
<evidence type="ECO:0000256" key="5">
    <source>
        <dbReference type="ARBA" id="ARBA00022989"/>
    </source>
</evidence>
<keyword evidence="5 9" id="KW-1133">Transmembrane helix</keyword>
<evidence type="ECO:0000313" key="10">
    <source>
        <dbReference type="EMBL" id="GAA6143929.1"/>
    </source>
</evidence>
<dbReference type="HAMAP" id="MF_00154">
    <property type="entry name" value="CyoE_CtaB"/>
    <property type="match status" value="1"/>
</dbReference>
<feature type="transmembrane region" description="Helical" evidence="9">
    <location>
        <begin position="259"/>
        <end position="280"/>
    </location>
</feature>
<feature type="transmembrane region" description="Helical" evidence="9">
    <location>
        <begin position="132"/>
        <end position="153"/>
    </location>
</feature>
<comment type="miscellaneous">
    <text evidence="9">Carbon 2 of the heme B porphyrin ring is defined according to the Fischer nomenclature.</text>
</comment>
<feature type="transmembrane region" description="Helical" evidence="9">
    <location>
        <begin position="229"/>
        <end position="247"/>
    </location>
</feature>
<dbReference type="CDD" id="cd13957">
    <property type="entry name" value="PT_UbiA_Cox10"/>
    <property type="match status" value="1"/>
</dbReference>
<comment type="similarity">
    <text evidence="9">Belongs to the UbiA prenyltransferase family. Protoheme IX farnesyltransferase subfamily.</text>
</comment>
<keyword evidence="6 9" id="KW-0350">Heme biosynthesis</keyword>
<gene>
    <name evidence="9 10" type="primary">cyoE</name>
    <name evidence="10" type="ORF">NBRC116585_00460</name>
</gene>
<feature type="transmembrane region" description="Helical" evidence="9">
    <location>
        <begin position="203"/>
        <end position="223"/>
    </location>
</feature>
<dbReference type="NCBIfam" id="TIGR01473">
    <property type="entry name" value="cyoE_ctaB"/>
    <property type="match status" value="1"/>
</dbReference>
<dbReference type="Gene3D" id="1.10.357.140">
    <property type="entry name" value="UbiA prenyltransferase"/>
    <property type="match status" value="1"/>
</dbReference>
<protein>
    <recommendedName>
        <fullName evidence="9">Protoheme IX farnesyltransferase</fullName>
        <ecNumber evidence="9">2.5.1.141</ecNumber>
    </recommendedName>
    <alternativeName>
        <fullName evidence="9">Heme B farnesyltransferase</fullName>
    </alternativeName>
    <alternativeName>
        <fullName evidence="9">Heme O synthase</fullName>
    </alternativeName>
</protein>
<dbReference type="InterPro" id="IPR000537">
    <property type="entry name" value="UbiA_prenyltransferase"/>
</dbReference>
<evidence type="ECO:0000256" key="6">
    <source>
        <dbReference type="ARBA" id="ARBA00023133"/>
    </source>
</evidence>
<dbReference type="PROSITE" id="PS00943">
    <property type="entry name" value="UBIA"/>
    <property type="match status" value="1"/>
</dbReference>
<dbReference type="EC" id="2.5.1.141" evidence="9"/>
<comment type="subcellular location">
    <subcellularLocation>
        <location evidence="9">Cell membrane</location>
        <topology evidence="9">Multi-pass membrane protein</topology>
    </subcellularLocation>
    <subcellularLocation>
        <location evidence="1">Membrane</location>
        <topology evidence="1">Multi-pass membrane protein</topology>
    </subcellularLocation>
</comment>
<feature type="transmembrane region" description="Helical" evidence="9">
    <location>
        <begin position="159"/>
        <end position="182"/>
    </location>
</feature>
<dbReference type="EMBL" id="BAABWH010000001">
    <property type="protein sequence ID" value="GAA6143929.1"/>
    <property type="molecule type" value="Genomic_DNA"/>
</dbReference>
<keyword evidence="2 9" id="KW-1003">Cell membrane</keyword>
<evidence type="ECO:0000256" key="4">
    <source>
        <dbReference type="ARBA" id="ARBA00022692"/>
    </source>
</evidence>